<reference evidence="10 11" key="1">
    <citation type="submission" date="2020-08" db="EMBL/GenBank/DDBJ databases">
        <title>Complete Genome Sequence of Effusibacillus dendaii Strain skT53, Isolated from Farmland soil.</title>
        <authorList>
            <person name="Konishi T."/>
            <person name="Kawasaki H."/>
        </authorList>
    </citation>
    <scope>NUCLEOTIDE SEQUENCE [LARGE SCALE GENOMIC DNA]</scope>
    <source>
        <strain evidence="11">skT53</strain>
    </source>
</reference>
<keyword evidence="7" id="KW-0449">Lipoprotein</keyword>
<evidence type="ECO:0000259" key="8">
    <source>
        <dbReference type="Pfam" id="PF05504"/>
    </source>
</evidence>
<evidence type="ECO:0000256" key="3">
    <source>
        <dbReference type="ARBA" id="ARBA00022544"/>
    </source>
</evidence>
<dbReference type="InterPro" id="IPR038501">
    <property type="entry name" value="Spore_GerAC_C_sf"/>
</dbReference>
<dbReference type="PROSITE" id="PS51257">
    <property type="entry name" value="PROKAR_LIPOPROTEIN"/>
    <property type="match status" value="1"/>
</dbReference>
<evidence type="ECO:0000256" key="7">
    <source>
        <dbReference type="ARBA" id="ARBA00023288"/>
    </source>
</evidence>
<evidence type="ECO:0000313" key="11">
    <source>
        <dbReference type="Proteomes" id="UP000593802"/>
    </source>
</evidence>
<dbReference type="GO" id="GO:0009847">
    <property type="term" value="P:spore germination"/>
    <property type="evidence" value="ECO:0007669"/>
    <property type="project" value="InterPro"/>
</dbReference>
<dbReference type="Proteomes" id="UP000593802">
    <property type="component" value="Chromosome"/>
</dbReference>
<protein>
    <submittedName>
        <fullName evidence="10">Spore germination protein YndF</fullName>
    </submittedName>
</protein>
<dbReference type="Pfam" id="PF05504">
    <property type="entry name" value="Spore_GerAC"/>
    <property type="match status" value="1"/>
</dbReference>
<dbReference type="InterPro" id="IPR008844">
    <property type="entry name" value="Spore_GerAC-like"/>
</dbReference>
<dbReference type="EMBL" id="AP023366">
    <property type="protein sequence ID" value="BCJ86833.1"/>
    <property type="molecule type" value="Genomic_DNA"/>
</dbReference>
<evidence type="ECO:0000256" key="1">
    <source>
        <dbReference type="ARBA" id="ARBA00004635"/>
    </source>
</evidence>
<dbReference type="InterPro" id="IPR057336">
    <property type="entry name" value="GerAC_N"/>
</dbReference>
<dbReference type="KEGG" id="eff:skT53_18180"/>
<dbReference type="PANTHER" id="PTHR35789:SF1">
    <property type="entry name" value="SPORE GERMINATION PROTEIN B3"/>
    <property type="match status" value="1"/>
</dbReference>
<evidence type="ECO:0000256" key="2">
    <source>
        <dbReference type="ARBA" id="ARBA00007886"/>
    </source>
</evidence>
<keyword evidence="5" id="KW-0472">Membrane</keyword>
<dbReference type="PANTHER" id="PTHR35789">
    <property type="entry name" value="SPORE GERMINATION PROTEIN B3"/>
    <property type="match status" value="1"/>
</dbReference>
<keyword evidence="6" id="KW-0564">Palmitate</keyword>
<comment type="subcellular location">
    <subcellularLocation>
        <location evidence="1">Membrane</location>
        <topology evidence="1">Lipid-anchor</topology>
    </subcellularLocation>
</comment>
<organism evidence="10 11">
    <name type="scientific">Effusibacillus dendaii</name>
    <dbReference type="NCBI Taxonomy" id="2743772"/>
    <lineage>
        <taxon>Bacteria</taxon>
        <taxon>Bacillati</taxon>
        <taxon>Bacillota</taxon>
        <taxon>Bacilli</taxon>
        <taxon>Bacillales</taxon>
        <taxon>Alicyclobacillaceae</taxon>
        <taxon>Effusibacillus</taxon>
    </lineage>
</organism>
<feature type="domain" description="Spore germination protein N-terminal" evidence="9">
    <location>
        <begin position="24"/>
        <end position="202"/>
    </location>
</feature>
<evidence type="ECO:0000256" key="4">
    <source>
        <dbReference type="ARBA" id="ARBA00022729"/>
    </source>
</evidence>
<sequence>MLNQKAWIVTVCLLALVSLTGCWDRIEIEERGFVMALAIDLAPEKAKQGQKQKIQATYQIAIPAKLRTSGQSASVGGGGEEKAFLNITTSGDVLFKTARIASTRSSRSPYFEHTQVVLIGEELAREGYLDDIADVILRDNELRRKVTVITVQGKARDVLNSFSPQEKLMSEYIESLSENSRYVARMPKDLSVGLLSQRLNGRTSFAMQRIFMVNNQIHLSGSAVYNGSNEKLVGWLNGEETEGLLLLTGQYRGGVLVSDLPSGERVAVEVKQAATKLTVTMQNGMPSFRYQIEVTGEIGESWSTRNTLDETMVHQVERSTEKEVKRLTGETIKTLQTELKTDAIGLGATLARKHPDVWRKIKENWDNGQNMFSQVDVQVNAKATVTTPGSILMIEKKK</sequence>
<name>A0A7I8D9K2_9BACL</name>
<evidence type="ECO:0000259" key="9">
    <source>
        <dbReference type="Pfam" id="PF25198"/>
    </source>
</evidence>
<evidence type="ECO:0000256" key="5">
    <source>
        <dbReference type="ARBA" id="ARBA00023136"/>
    </source>
</evidence>
<dbReference type="InterPro" id="IPR046953">
    <property type="entry name" value="Spore_GerAC-like_C"/>
</dbReference>
<dbReference type="Gene3D" id="3.30.300.210">
    <property type="entry name" value="Nutrient germinant receptor protein C, domain 3"/>
    <property type="match status" value="1"/>
</dbReference>
<evidence type="ECO:0000256" key="6">
    <source>
        <dbReference type="ARBA" id="ARBA00023139"/>
    </source>
</evidence>
<keyword evidence="11" id="KW-1185">Reference proteome</keyword>
<keyword evidence="4" id="KW-0732">Signal</keyword>
<accession>A0A7I8D9K2</accession>
<keyword evidence="3" id="KW-0309">Germination</keyword>
<dbReference type="GO" id="GO:0016020">
    <property type="term" value="C:membrane"/>
    <property type="evidence" value="ECO:0007669"/>
    <property type="project" value="UniProtKB-SubCell"/>
</dbReference>
<dbReference type="RefSeq" id="WP_200760792.1">
    <property type="nucleotide sequence ID" value="NZ_AP023366.1"/>
</dbReference>
<dbReference type="Pfam" id="PF25198">
    <property type="entry name" value="Spore_GerAC_N"/>
    <property type="match status" value="1"/>
</dbReference>
<feature type="domain" description="Spore germination GerAC-like C-terminal" evidence="8">
    <location>
        <begin position="220"/>
        <end position="389"/>
    </location>
</feature>
<gene>
    <name evidence="10" type="primary">yndF</name>
    <name evidence="10" type="ORF">skT53_18180</name>
</gene>
<dbReference type="NCBIfam" id="TIGR02887">
    <property type="entry name" value="spore_ger_x_C"/>
    <property type="match status" value="1"/>
</dbReference>
<proteinExistence type="inferred from homology"/>
<comment type="similarity">
    <text evidence="2">Belongs to the GerABKC lipoprotein family.</text>
</comment>
<evidence type="ECO:0000313" key="10">
    <source>
        <dbReference type="EMBL" id="BCJ86833.1"/>
    </source>
</evidence>
<dbReference type="AlphaFoldDB" id="A0A7I8D9K2"/>